<evidence type="ECO:0000313" key="1">
    <source>
        <dbReference type="EMBL" id="KAH3809123.1"/>
    </source>
</evidence>
<reference evidence="1" key="1">
    <citation type="journal article" date="2019" name="bioRxiv">
        <title>The Genome of the Zebra Mussel, Dreissena polymorpha: A Resource for Invasive Species Research.</title>
        <authorList>
            <person name="McCartney M.A."/>
            <person name="Auch B."/>
            <person name="Kono T."/>
            <person name="Mallez S."/>
            <person name="Zhang Y."/>
            <person name="Obille A."/>
            <person name="Becker A."/>
            <person name="Abrahante J.E."/>
            <person name="Garbe J."/>
            <person name="Badalamenti J.P."/>
            <person name="Herman A."/>
            <person name="Mangelson H."/>
            <person name="Liachko I."/>
            <person name="Sullivan S."/>
            <person name="Sone E.D."/>
            <person name="Koren S."/>
            <person name="Silverstein K.A.T."/>
            <person name="Beckman K.B."/>
            <person name="Gohl D.M."/>
        </authorList>
    </citation>
    <scope>NUCLEOTIDE SEQUENCE</scope>
    <source>
        <strain evidence="1">Duluth1</strain>
        <tissue evidence="1">Whole animal</tissue>
    </source>
</reference>
<sequence>MAVTQLQTSPGRLVATLHASRTIAVTPLPESRKLVATLHASSKIAPEDWLPHFMLAPEDWLPHFIIAPEDWLPHFKSAVRSPRKLVTTLYASHRRNLTASYPDDWLPHFMLAVRSPLPHCQLAGRLITKLHASRKIAPEDCLPHFMLAPEDWLTHFMLPHFMLAPEDWLPHFMLAVISPYPDCQLAGRLVTTLHASRNIAVTPMPTSRKIPLDHRNLTASEAEDCRKIALPSLPTRRKPLDRRNLTASEPEDCRKIAAEDWLPHFMLARAGRLPLNGHNLTASEPEDWLPHFMLAVRSPLPHCQLAGRLVATLHASRKIAPLDRPGRLLNTFHASRKIAVTPLPTSRKIGRYTSS</sequence>
<dbReference type="EMBL" id="JAIWYP010000006">
    <property type="protein sequence ID" value="KAH3809123.1"/>
    <property type="molecule type" value="Genomic_DNA"/>
</dbReference>
<accession>A0A9D4G203</accession>
<organism evidence="1 2">
    <name type="scientific">Dreissena polymorpha</name>
    <name type="common">Zebra mussel</name>
    <name type="synonym">Mytilus polymorpha</name>
    <dbReference type="NCBI Taxonomy" id="45954"/>
    <lineage>
        <taxon>Eukaryota</taxon>
        <taxon>Metazoa</taxon>
        <taxon>Spiralia</taxon>
        <taxon>Lophotrochozoa</taxon>
        <taxon>Mollusca</taxon>
        <taxon>Bivalvia</taxon>
        <taxon>Autobranchia</taxon>
        <taxon>Heteroconchia</taxon>
        <taxon>Euheterodonta</taxon>
        <taxon>Imparidentia</taxon>
        <taxon>Neoheterodontei</taxon>
        <taxon>Myida</taxon>
        <taxon>Dreissenoidea</taxon>
        <taxon>Dreissenidae</taxon>
        <taxon>Dreissena</taxon>
    </lineage>
</organism>
<evidence type="ECO:0000313" key="2">
    <source>
        <dbReference type="Proteomes" id="UP000828390"/>
    </source>
</evidence>
<dbReference type="Proteomes" id="UP000828390">
    <property type="component" value="Unassembled WGS sequence"/>
</dbReference>
<reference evidence="1" key="2">
    <citation type="submission" date="2020-11" db="EMBL/GenBank/DDBJ databases">
        <authorList>
            <person name="McCartney M.A."/>
            <person name="Auch B."/>
            <person name="Kono T."/>
            <person name="Mallez S."/>
            <person name="Becker A."/>
            <person name="Gohl D.M."/>
            <person name="Silverstein K.A.T."/>
            <person name="Koren S."/>
            <person name="Bechman K.B."/>
            <person name="Herman A."/>
            <person name="Abrahante J.E."/>
            <person name="Garbe J."/>
        </authorList>
    </citation>
    <scope>NUCLEOTIDE SEQUENCE</scope>
    <source>
        <strain evidence="1">Duluth1</strain>
        <tissue evidence="1">Whole animal</tissue>
    </source>
</reference>
<protein>
    <submittedName>
        <fullName evidence="1">Uncharacterized protein</fullName>
    </submittedName>
</protein>
<proteinExistence type="predicted"/>
<name>A0A9D4G203_DREPO</name>
<gene>
    <name evidence="1" type="ORF">DPMN_137486</name>
</gene>
<keyword evidence="2" id="KW-1185">Reference proteome</keyword>
<dbReference type="AlphaFoldDB" id="A0A9D4G203"/>
<comment type="caution">
    <text evidence="1">The sequence shown here is derived from an EMBL/GenBank/DDBJ whole genome shotgun (WGS) entry which is preliminary data.</text>
</comment>